<dbReference type="PANTHER" id="PTHR42928">
    <property type="entry name" value="TRICARBOXYLATE-BINDING PROTEIN"/>
    <property type="match status" value="1"/>
</dbReference>
<evidence type="ECO:0000256" key="1">
    <source>
        <dbReference type="ARBA" id="ARBA00006987"/>
    </source>
</evidence>
<organism evidence="2 3">
    <name type="scientific">Ramlibacter terrae</name>
    <dbReference type="NCBI Taxonomy" id="2732511"/>
    <lineage>
        <taxon>Bacteria</taxon>
        <taxon>Pseudomonadati</taxon>
        <taxon>Pseudomonadota</taxon>
        <taxon>Betaproteobacteria</taxon>
        <taxon>Burkholderiales</taxon>
        <taxon>Comamonadaceae</taxon>
        <taxon>Ramlibacter</taxon>
    </lineage>
</organism>
<evidence type="ECO:0000313" key="3">
    <source>
        <dbReference type="Proteomes" id="UP000500826"/>
    </source>
</evidence>
<reference evidence="2 3" key="1">
    <citation type="submission" date="2020-05" db="EMBL/GenBank/DDBJ databases">
        <title>Ramlibacter rhizophilus sp. nov., isolated from rhizosphere soil of national flower Mugunghwa from South Korea.</title>
        <authorList>
            <person name="Zheng-Fei Y."/>
            <person name="Huan T."/>
        </authorList>
    </citation>
    <scope>NUCLEOTIDE SEQUENCE [LARGE SCALE GENOMIC DNA]</scope>
    <source>
        <strain evidence="2 3">H242</strain>
    </source>
</reference>
<sequence>MTSPRETPALPGVPPLGNTIPNFQLLGWYALFAPAGTPDAVVSVLSQHLQAALADPAVQKRIENFGLIPFPAGSAELKAYVESEIAKWSELIKAARIEPE</sequence>
<dbReference type="Proteomes" id="UP000500826">
    <property type="component" value="Chromosome"/>
</dbReference>
<evidence type="ECO:0008006" key="4">
    <source>
        <dbReference type="Google" id="ProtNLM"/>
    </source>
</evidence>
<dbReference type="EMBL" id="CP053418">
    <property type="protein sequence ID" value="QJW83212.1"/>
    <property type="molecule type" value="Genomic_DNA"/>
</dbReference>
<dbReference type="PANTHER" id="PTHR42928:SF5">
    <property type="entry name" value="BLR1237 PROTEIN"/>
    <property type="match status" value="1"/>
</dbReference>
<keyword evidence="3" id="KW-1185">Reference proteome</keyword>
<evidence type="ECO:0000313" key="2">
    <source>
        <dbReference type="EMBL" id="QJW83212.1"/>
    </source>
</evidence>
<gene>
    <name evidence="2" type="ORF">HK414_22190</name>
</gene>
<comment type="similarity">
    <text evidence="1">Belongs to the UPF0065 (bug) family.</text>
</comment>
<dbReference type="InterPro" id="IPR042100">
    <property type="entry name" value="Bug_dom1"/>
</dbReference>
<name>A0ABX6P0K4_9BURK</name>
<dbReference type="Pfam" id="PF03401">
    <property type="entry name" value="TctC"/>
    <property type="match status" value="1"/>
</dbReference>
<accession>A0ABX6P0K4</accession>
<protein>
    <recommendedName>
        <fullName evidence="4">Tripartite tricarboxylate transporter substrate binding protein</fullName>
    </recommendedName>
</protein>
<dbReference type="InterPro" id="IPR005064">
    <property type="entry name" value="BUG"/>
</dbReference>
<dbReference type="Gene3D" id="3.40.190.150">
    <property type="entry name" value="Bordetella uptake gene, domain 1"/>
    <property type="match status" value="1"/>
</dbReference>
<proteinExistence type="inferred from homology"/>